<evidence type="ECO:0000256" key="8">
    <source>
        <dbReference type="ARBA" id="ARBA00023136"/>
    </source>
</evidence>
<keyword evidence="3" id="KW-0813">Transport</keyword>
<dbReference type="Gene3D" id="1.20.1640.10">
    <property type="entry name" value="Multidrug efflux transporter AcrB transmembrane domain"/>
    <property type="match status" value="2"/>
</dbReference>
<dbReference type="RefSeq" id="WP_085812526.1">
    <property type="nucleotide sequence ID" value="NZ_BDQG01000001.1"/>
</dbReference>
<sequence>MSRFFINRPIFAWVIAIVVMLAGLLAIKALPVSQYPPIAPPQISINAVYPGASAQTVQDTVTQVIEQKMNGIDNLLYMSSTSDSAGAVSINITFRAGTDPNVAQVQVQNKLQLATPLLPQVVQRQGVQVVKSTRNFLLIVGLVSEDGSLNRHQLTDYMVSNIQDIVSRVQGVGEVTVFGSQNAMRVWMDAEKMNNYKLTPTDVVNALQAQNAQVSAGQFGGQPAVQGQQLNATVTARTLLQTPEQFDEIILRTNPDGSTVKLRDVAKTDVGTENYDILARYKGKPVAAMALRLAAGANALDTADRVKAKMAELEKFVPAGAKVVYPYDTTPFVKISIEEVLKTLMEAVFLVFIIMFLFLQNIRATLIPTIAVPVVLLGTLGVLFAAGFSINTLTMFALVIVIGLLVDDAIVVVENVERIMTDEGLSPHDATVKSMGQITSALWGIATVLCAVFIPMAFFSGSTGVIYRQFSITIVSAMILSVLTAQILTPALCATLLKPVKKGHLPGEGSWFSGFFVWFNKVFEGARQKYESIVGNSFGKPLRYLVIYGCLVGIMAFLFLRLPTAFLPDEDQGFIVCQVQLPAGATQERTLKVLEQVEQYFMVKESKTVDSLITVAGFSFAGRGQNMGLAFVKLKDWKLRPTPDLKAPALAGRAMGAFSKIKDGMAFAFSPPAVVELGQANGFDFQLQDRGGLGHQALMDARNQLLGMAMKNPKLMAVRPNGQDDTPEFKLNIDDVRAGALGASLADVNSVLATAWGSSYVNDFLQNGRVKKVYVQADPKYRMVPEDINRWYVRNNTGEMVPFSSFATAHWDYASPRLERYNGIPSMEIMGSAAPGVSTGEAMAEMEAIAAKLPPGISYEWTGLSYEEKAAGAQAPALYAISLLVVFLAVAALYESWTIPFVNLLMLPLGLVGAITAVTLRVLPNDIYLQIGLLTTVGLSTKNAILIIQFIKDQMHQGHELVEATLTAVKIRLRPVIMTSLAFFFGTLPLALTKGAGAGAQNAIGTAVTGGLLSATFIDLIFIPFFFVMVTKFFMKKKPATEPAAPPVSEVH</sequence>
<keyword evidence="7 9" id="KW-1133">Transmembrane helix</keyword>
<dbReference type="EMBL" id="BDQG01000001">
    <property type="protein sequence ID" value="GAW66146.1"/>
    <property type="molecule type" value="Genomic_DNA"/>
</dbReference>
<gene>
    <name evidence="10" type="ORF">GPEL0_01f1385</name>
</gene>
<dbReference type="Gene3D" id="3.30.70.1430">
    <property type="entry name" value="Multidrug efflux transporter AcrB pore domain"/>
    <property type="match status" value="2"/>
</dbReference>
<evidence type="ECO:0000256" key="7">
    <source>
        <dbReference type="ARBA" id="ARBA00022989"/>
    </source>
</evidence>
<dbReference type="SUPFAM" id="SSF82693">
    <property type="entry name" value="Multidrug efflux transporter AcrB pore domain, PN1, PN2, PC1 and PC2 subdomains"/>
    <property type="match status" value="3"/>
</dbReference>
<accession>A0ABQ0MGD0</accession>
<dbReference type="NCBIfam" id="NF000282">
    <property type="entry name" value="RND_permease_1"/>
    <property type="match status" value="1"/>
</dbReference>
<keyword evidence="8 9" id="KW-0472">Membrane</keyword>
<proteinExistence type="inferred from homology"/>
<feature type="transmembrane region" description="Helical" evidence="9">
    <location>
        <begin position="1004"/>
        <end position="1028"/>
    </location>
</feature>
<keyword evidence="5" id="KW-0997">Cell inner membrane</keyword>
<feature type="transmembrane region" description="Helical" evidence="9">
    <location>
        <begin position="971"/>
        <end position="992"/>
    </location>
</feature>
<evidence type="ECO:0000256" key="3">
    <source>
        <dbReference type="ARBA" id="ARBA00022448"/>
    </source>
</evidence>
<organism evidence="10 11">
    <name type="scientific">Geoanaerobacter pelophilus</name>
    <dbReference type="NCBI Taxonomy" id="60036"/>
    <lineage>
        <taxon>Bacteria</taxon>
        <taxon>Pseudomonadati</taxon>
        <taxon>Thermodesulfobacteriota</taxon>
        <taxon>Desulfuromonadia</taxon>
        <taxon>Geobacterales</taxon>
        <taxon>Geobacteraceae</taxon>
        <taxon>Geoanaerobacter</taxon>
    </lineage>
</organism>
<evidence type="ECO:0000256" key="6">
    <source>
        <dbReference type="ARBA" id="ARBA00022692"/>
    </source>
</evidence>
<dbReference type="SUPFAM" id="SSF82714">
    <property type="entry name" value="Multidrug efflux transporter AcrB TolC docking domain, DN and DC subdomains"/>
    <property type="match status" value="2"/>
</dbReference>
<feature type="transmembrane region" description="Helical" evidence="9">
    <location>
        <begin position="441"/>
        <end position="460"/>
    </location>
</feature>
<evidence type="ECO:0000256" key="9">
    <source>
        <dbReference type="SAM" id="Phobius"/>
    </source>
</evidence>
<keyword evidence="6 9" id="KW-0812">Transmembrane</keyword>
<feature type="transmembrane region" description="Helical" evidence="9">
    <location>
        <begin position="393"/>
        <end position="413"/>
    </location>
</feature>
<dbReference type="InterPro" id="IPR001036">
    <property type="entry name" value="Acrflvin-R"/>
</dbReference>
<protein>
    <submittedName>
        <fullName evidence="10">Multidrug transporter</fullName>
    </submittedName>
</protein>
<dbReference type="Pfam" id="PF00873">
    <property type="entry name" value="ACR_tran"/>
    <property type="match status" value="1"/>
</dbReference>
<dbReference type="Gene3D" id="3.30.70.1440">
    <property type="entry name" value="Multidrug efflux transporter AcrB pore domain"/>
    <property type="match status" value="1"/>
</dbReference>
<dbReference type="InterPro" id="IPR027463">
    <property type="entry name" value="AcrB_DN_DC_subdom"/>
</dbReference>
<feature type="transmembrane region" description="Helical" evidence="9">
    <location>
        <begin position="340"/>
        <end position="359"/>
    </location>
</feature>
<dbReference type="PANTHER" id="PTHR32063:SF13">
    <property type="entry name" value="MULTIDRUG EFFLUX PUMP SUBUNIT ACRB-RELATED"/>
    <property type="match status" value="1"/>
</dbReference>
<dbReference type="NCBIfam" id="TIGR00915">
    <property type="entry name" value="2A0602"/>
    <property type="match status" value="1"/>
</dbReference>
<comment type="caution">
    <text evidence="10">The sequence shown here is derived from an EMBL/GenBank/DDBJ whole genome shotgun (WGS) entry which is preliminary data.</text>
</comment>
<feature type="transmembrane region" description="Helical" evidence="9">
    <location>
        <begin position="877"/>
        <end position="894"/>
    </location>
</feature>
<evidence type="ECO:0000256" key="5">
    <source>
        <dbReference type="ARBA" id="ARBA00022519"/>
    </source>
</evidence>
<reference evidence="11" key="2">
    <citation type="submission" date="2017-05" db="EMBL/GenBank/DDBJ databases">
        <title>Draft genome sequence of Geobacter pelophilus, a iron(III)-reducing bacteria.</title>
        <authorList>
            <person name="Aoyagi T."/>
            <person name="Koike H."/>
            <person name="Morita T."/>
            <person name="Sato Y."/>
            <person name="Habe H."/>
            <person name="Hori T."/>
        </authorList>
    </citation>
    <scope>NUCLEOTIDE SEQUENCE [LARGE SCALE GENOMIC DNA]</scope>
    <source>
        <strain evidence="11">Drf2</strain>
    </source>
</reference>
<dbReference type="PANTHER" id="PTHR32063">
    <property type="match status" value="1"/>
</dbReference>
<evidence type="ECO:0000256" key="2">
    <source>
        <dbReference type="ARBA" id="ARBA00010942"/>
    </source>
</evidence>
<dbReference type="Proteomes" id="UP000194153">
    <property type="component" value="Unassembled WGS sequence"/>
</dbReference>
<dbReference type="Gene3D" id="3.30.70.1320">
    <property type="entry name" value="Multidrug efflux transporter AcrB pore domain like"/>
    <property type="match status" value="1"/>
</dbReference>
<feature type="transmembrane region" description="Helical" evidence="9">
    <location>
        <begin position="472"/>
        <end position="497"/>
    </location>
</feature>
<feature type="transmembrane region" description="Helical" evidence="9">
    <location>
        <begin position="927"/>
        <end position="951"/>
    </location>
</feature>
<dbReference type="Gene3D" id="3.30.2090.10">
    <property type="entry name" value="Multidrug efflux transporter AcrB TolC docking domain, DN and DC subdomains"/>
    <property type="match status" value="2"/>
</dbReference>
<comment type="similarity">
    <text evidence="2">Belongs to the resistance-nodulation-cell division (RND) (TC 2.A.6) family.</text>
</comment>
<reference evidence="10 11" key="1">
    <citation type="submission" date="2017-04" db="EMBL/GenBank/DDBJ databases">
        <authorList>
            <consortium name="Geobacter pelophilus Genome Sequencing"/>
            <person name="Aoyagi T."/>
            <person name="Koike H."/>
            <person name="Hori T."/>
        </authorList>
    </citation>
    <scope>NUCLEOTIDE SEQUENCE [LARGE SCALE GENOMIC DNA]</scope>
    <source>
        <strain evidence="10 11">Drf2</strain>
    </source>
</reference>
<dbReference type="SUPFAM" id="SSF82866">
    <property type="entry name" value="Multidrug efflux transporter AcrB transmembrane domain"/>
    <property type="match status" value="2"/>
</dbReference>
<dbReference type="PRINTS" id="PR00702">
    <property type="entry name" value="ACRIFLAVINRP"/>
</dbReference>
<name>A0ABQ0MGD0_9BACT</name>
<feature type="transmembrane region" description="Helical" evidence="9">
    <location>
        <begin position="542"/>
        <end position="560"/>
    </location>
</feature>
<evidence type="ECO:0000313" key="11">
    <source>
        <dbReference type="Proteomes" id="UP000194153"/>
    </source>
</evidence>
<evidence type="ECO:0000256" key="4">
    <source>
        <dbReference type="ARBA" id="ARBA00022475"/>
    </source>
</evidence>
<feature type="transmembrane region" description="Helical" evidence="9">
    <location>
        <begin position="366"/>
        <end position="387"/>
    </location>
</feature>
<dbReference type="InterPro" id="IPR004764">
    <property type="entry name" value="MdtF-like"/>
</dbReference>
<keyword evidence="11" id="KW-1185">Reference proteome</keyword>
<evidence type="ECO:0000256" key="1">
    <source>
        <dbReference type="ARBA" id="ARBA00004429"/>
    </source>
</evidence>
<feature type="transmembrane region" description="Helical" evidence="9">
    <location>
        <begin position="901"/>
        <end position="921"/>
    </location>
</feature>
<comment type="subcellular location">
    <subcellularLocation>
        <location evidence="1">Cell inner membrane</location>
        <topology evidence="1">Multi-pass membrane protein</topology>
    </subcellularLocation>
</comment>
<keyword evidence="4" id="KW-1003">Cell membrane</keyword>
<evidence type="ECO:0000313" key="10">
    <source>
        <dbReference type="EMBL" id="GAW66146.1"/>
    </source>
</evidence>